<dbReference type="RefSeq" id="WP_175231138.1">
    <property type="nucleotide sequence ID" value="NZ_CADIKH010000042.1"/>
</dbReference>
<gene>
    <name evidence="2" type="ORF">LMG29542_06164</name>
</gene>
<protein>
    <recommendedName>
        <fullName evidence="1">Zinc finger CGNR domain-containing protein</fullName>
    </recommendedName>
</protein>
<evidence type="ECO:0000313" key="3">
    <source>
        <dbReference type="Proteomes" id="UP000494363"/>
    </source>
</evidence>
<reference evidence="2 3" key="1">
    <citation type="submission" date="2020-04" db="EMBL/GenBank/DDBJ databases">
        <authorList>
            <person name="De Canck E."/>
        </authorList>
    </citation>
    <scope>NUCLEOTIDE SEQUENCE [LARGE SCALE GENOMIC DNA]</scope>
    <source>
        <strain evidence="2 3">LMG 29542</strain>
    </source>
</reference>
<dbReference type="InterPro" id="IPR021005">
    <property type="entry name" value="Znf_CGNR"/>
</dbReference>
<dbReference type="PANTHER" id="PTHR35525">
    <property type="entry name" value="BLL6575 PROTEIN"/>
    <property type="match status" value="1"/>
</dbReference>
<evidence type="ECO:0000313" key="2">
    <source>
        <dbReference type="EMBL" id="CAB3769635.1"/>
    </source>
</evidence>
<accession>A0A6J5EX63</accession>
<dbReference type="SUPFAM" id="SSF160904">
    <property type="entry name" value="Jann2411-like"/>
    <property type="match status" value="1"/>
</dbReference>
<dbReference type="AlphaFoldDB" id="A0A6J5EX63"/>
<dbReference type="InterPro" id="IPR010852">
    <property type="entry name" value="ABATE"/>
</dbReference>
<name>A0A6J5EX63_9BURK</name>
<dbReference type="InterPro" id="IPR023286">
    <property type="entry name" value="ABATE_dom_sf"/>
</dbReference>
<dbReference type="EMBL" id="CADIKH010000042">
    <property type="protein sequence ID" value="CAB3769635.1"/>
    <property type="molecule type" value="Genomic_DNA"/>
</dbReference>
<sequence length="196" mass="22469">MASPLASVRAQDSVLEFLNTVVPHNGQWVDLFQRDEDVMAWLERAGLRDLVVMREDGRFEGLATEARQLRENLRRLIVQRKSDEPVDTELLRPVLMEGSYQMQLVEDHDGNLKAVCQFSAQSSVQVLAPLAIAAAELLARGDFALIRQCESTGCPLWFYDRTKSHRRRWCNMSVCGNRQKAARFRTRPHVDELTEQ</sequence>
<dbReference type="Gene3D" id="1.10.3300.10">
    <property type="entry name" value="Jann2411-like domain"/>
    <property type="match status" value="1"/>
</dbReference>
<keyword evidence="3" id="KW-1185">Reference proteome</keyword>
<dbReference type="Proteomes" id="UP000494363">
    <property type="component" value="Unassembled WGS sequence"/>
</dbReference>
<organism evidence="2 3">
    <name type="scientific">Paraburkholderia humisilvae</name>
    <dbReference type="NCBI Taxonomy" id="627669"/>
    <lineage>
        <taxon>Bacteria</taxon>
        <taxon>Pseudomonadati</taxon>
        <taxon>Pseudomonadota</taxon>
        <taxon>Betaproteobacteria</taxon>
        <taxon>Burkholderiales</taxon>
        <taxon>Burkholderiaceae</taxon>
        <taxon>Paraburkholderia</taxon>
    </lineage>
</organism>
<feature type="domain" description="Zinc finger CGNR" evidence="1">
    <location>
        <begin position="146"/>
        <end position="187"/>
    </location>
</feature>
<dbReference type="PANTHER" id="PTHR35525:SF3">
    <property type="entry name" value="BLL6575 PROTEIN"/>
    <property type="match status" value="1"/>
</dbReference>
<evidence type="ECO:0000259" key="1">
    <source>
        <dbReference type="Pfam" id="PF11706"/>
    </source>
</evidence>
<proteinExistence type="predicted"/>
<dbReference type="Pfam" id="PF07336">
    <property type="entry name" value="ABATE"/>
    <property type="match status" value="1"/>
</dbReference>
<dbReference type="Pfam" id="PF11706">
    <property type="entry name" value="zf-CGNR"/>
    <property type="match status" value="1"/>
</dbReference>